<reference evidence="1" key="1">
    <citation type="journal article" date="2021" name="Proc. Natl. Acad. Sci. U.S.A.">
        <title>A Catalog of Tens of Thousands of Viruses from Human Metagenomes Reveals Hidden Associations with Chronic Diseases.</title>
        <authorList>
            <person name="Tisza M.J."/>
            <person name="Buck C.B."/>
        </authorList>
    </citation>
    <scope>NUCLEOTIDE SEQUENCE</scope>
    <source>
        <strain evidence="1">CtAca11</strain>
    </source>
</reference>
<protein>
    <submittedName>
        <fullName evidence="1">Uncharacterized protein</fullName>
    </submittedName>
</protein>
<sequence length="54" mass="6624">MVNVFKSERYPTMNHVRHMLRESGYFVRYMKPLHTDKRVLMKLRASKLESRAKR</sequence>
<name>A0A8S5Q776_9CAUD</name>
<accession>A0A8S5Q776</accession>
<evidence type="ECO:0000313" key="1">
    <source>
        <dbReference type="EMBL" id="DAE14673.1"/>
    </source>
</evidence>
<organism evidence="1">
    <name type="scientific">Myoviridae sp. ctAca11</name>
    <dbReference type="NCBI Taxonomy" id="2825043"/>
    <lineage>
        <taxon>Viruses</taxon>
        <taxon>Duplodnaviria</taxon>
        <taxon>Heunggongvirae</taxon>
        <taxon>Uroviricota</taxon>
        <taxon>Caudoviricetes</taxon>
    </lineage>
</organism>
<dbReference type="EMBL" id="BK015590">
    <property type="protein sequence ID" value="DAE14673.1"/>
    <property type="molecule type" value="Genomic_DNA"/>
</dbReference>
<proteinExistence type="predicted"/>